<dbReference type="OrthoDB" id="10453423at2759"/>
<accession>A0A2P5EM96</accession>
<gene>
    <name evidence="1" type="ORF">TorRG33x02_175300</name>
</gene>
<protein>
    <recommendedName>
        <fullName evidence="3">Rx N-terminal domain-containing protein</fullName>
    </recommendedName>
</protein>
<keyword evidence="2" id="KW-1185">Reference proteome</keyword>
<sequence>MFSFSPFLSVIRHGKLRSRKEKNMAPEKLAGALLSAFLKVMDNKLDTLDTLNLLQGEILNPRLVNELKIKLLSVIELLNDSKIQLEGPNPKRWLERLKQVVYESDRVMHRISAEALRLMLEKGKSDRNACQNFSPQSSPVNNDVTSEIHNIFSSLKLLFYQTKLLGGIGVLSDERFWYSVEGRYNMVYNLYEPEIFDHWLRLVSKTKDVRHRGVQSRFYLSDDDEESTPTCNDINGLSFSSGQISFFSDDIED</sequence>
<comment type="caution">
    <text evidence="1">The sequence shown here is derived from an EMBL/GenBank/DDBJ whole genome shotgun (WGS) entry which is preliminary data.</text>
</comment>
<organism evidence="1 2">
    <name type="scientific">Trema orientale</name>
    <name type="common">Charcoal tree</name>
    <name type="synonym">Celtis orientalis</name>
    <dbReference type="NCBI Taxonomy" id="63057"/>
    <lineage>
        <taxon>Eukaryota</taxon>
        <taxon>Viridiplantae</taxon>
        <taxon>Streptophyta</taxon>
        <taxon>Embryophyta</taxon>
        <taxon>Tracheophyta</taxon>
        <taxon>Spermatophyta</taxon>
        <taxon>Magnoliopsida</taxon>
        <taxon>eudicotyledons</taxon>
        <taxon>Gunneridae</taxon>
        <taxon>Pentapetalae</taxon>
        <taxon>rosids</taxon>
        <taxon>fabids</taxon>
        <taxon>Rosales</taxon>
        <taxon>Cannabaceae</taxon>
        <taxon>Trema</taxon>
    </lineage>
</organism>
<proteinExistence type="predicted"/>
<evidence type="ECO:0008006" key="3">
    <source>
        <dbReference type="Google" id="ProtNLM"/>
    </source>
</evidence>
<evidence type="ECO:0000313" key="1">
    <source>
        <dbReference type="EMBL" id="PON86698.1"/>
    </source>
</evidence>
<reference evidence="2" key="1">
    <citation type="submission" date="2016-06" db="EMBL/GenBank/DDBJ databases">
        <title>Parallel loss of symbiosis genes in relatives of nitrogen-fixing non-legume Parasponia.</title>
        <authorList>
            <person name="Van Velzen R."/>
            <person name="Holmer R."/>
            <person name="Bu F."/>
            <person name="Rutten L."/>
            <person name="Van Zeijl A."/>
            <person name="Liu W."/>
            <person name="Santuari L."/>
            <person name="Cao Q."/>
            <person name="Sharma T."/>
            <person name="Shen D."/>
            <person name="Roswanjaya Y."/>
            <person name="Wardhani T."/>
            <person name="Kalhor M.S."/>
            <person name="Jansen J."/>
            <person name="Van den Hoogen J."/>
            <person name="Gungor B."/>
            <person name="Hartog M."/>
            <person name="Hontelez J."/>
            <person name="Verver J."/>
            <person name="Yang W.-C."/>
            <person name="Schijlen E."/>
            <person name="Repin R."/>
            <person name="Schilthuizen M."/>
            <person name="Schranz E."/>
            <person name="Heidstra R."/>
            <person name="Miyata K."/>
            <person name="Fedorova E."/>
            <person name="Kohlen W."/>
            <person name="Bisseling T."/>
            <person name="Smit S."/>
            <person name="Geurts R."/>
        </authorList>
    </citation>
    <scope>NUCLEOTIDE SEQUENCE [LARGE SCALE GENOMIC DNA]</scope>
    <source>
        <strain evidence="2">cv. RG33-2</strain>
    </source>
</reference>
<dbReference type="InParanoid" id="A0A2P5EM96"/>
<evidence type="ECO:0000313" key="2">
    <source>
        <dbReference type="Proteomes" id="UP000237000"/>
    </source>
</evidence>
<dbReference type="Proteomes" id="UP000237000">
    <property type="component" value="Unassembled WGS sequence"/>
</dbReference>
<dbReference type="AlphaFoldDB" id="A0A2P5EM96"/>
<name>A0A2P5EM96_TREOI</name>
<dbReference type="EMBL" id="JXTC01000128">
    <property type="protein sequence ID" value="PON86698.1"/>
    <property type="molecule type" value="Genomic_DNA"/>
</dbReference>